<keyword evidence="2" id="KW-0732">Signal</keyword>
<feature type="chain" id="PRO_5003984571" evidence="2">
    <location>
        <begin position="20"/>
        <end position="149"/>
    </location>
</feature>
<dbReference type="EMBL" id="CP004025">
    <property type="protein sequence ID" value="AGC48670.1"/>
    <property type="molecule type" value="Genomic_DNA"/>
</dbReference>
<keyword evidence="4" id="KW-1185">Reference proteome</keyword>
<organism evidence="3 4">
    <name type="scientific">Myxococcus stipitatus (strain DSM 14675 / JCM 12634 / Mx s8)</name>
    <dbReference type="NCBI Taxonomy" id="1278073"/>
    <lineage>
        <taxon>Bacteria</taxon>
        <taxon>Pseudomonadati</taxon>
        <taxon>Myxococcota</taxon>
        <taxon>Myxococcia</taxon>
        <taxon>Myxococcales</taxon>
        <taxon>Cystobacterineae</taxon>
        <taxon>Myxococcaceae</taxon>
        <taxon>Myxococcus</taxon>
    </lineage>
</organism>
<sequence length="149" mass="15521">MLLALGMALVVATVLPADAAVDVSHGTQERGLHLDPGATSVRQGVKSSKKGGSRRWGAQLNVTDLGGWDSALQAGAGLAFSAPSITRGRESTFAPDLQALHRWGRERRHAVTRATLLKRRAPAAPTSSGDIADRPSIVTCPLRGPPSVG</sequence>
<feature type="region of interest" description="Disordered" evidence="1">
    <location>
        <begin position="120"/>
        <end position="149"/>
    </location>
</feature>
<feature type="signal peptide" evidence="2">
    <location>
        <begin position="1"/>
        <end position="19"/>
    </location>
</feature>
<name>L7UL84_MYXSD</name>
<gene>
    <name evidence="3" type="ordered locus">MYSTI_07398</name>
</gene>
<dbReference type="Proteomes" id="UP000011131">
    <property type="component" value="Chromosome"/>
</dbReference>
<reference evidence="3 4" key="1">
    <citation type="journal article" date="2013" name="Genome Announc.">
        <title>Complete genome sequence of Myxococcus stipitatus strain DSM 14675, a fruiting myxobacterium.</title>
        <authorList>
            <person name="Huntley S."/>
            <person name="Kneip S."/>
            <person name="Treuner-Lange A."/>
            <person name="Sogaard-Andersen L."/>
        </authorList>
    </citation>
    <scope>NUCLEOTIDE SEQUENCE [LARGE SCALE GENOMIC DNA]</scope>
    <source>
        <strain evidence="4">DSM 14675 / JCM 12634 / Mx s8</strain>
    </source>
</reference>
<evidence type="ECO:0000313" key="3">
    <source>
        <dbReference type="EMBL" id="AGC48670.1"/>
    </source>
</evidence>
<protein>
    <submittedName>
        <fullName evidence="3">Uncharacterized protein</fullName>
    </submittedName>
</protein>
<evidence type="ECO:0000313" key="4">
    <source>
        <dbReference type="Proteomes" id="UP000011131"/>
    </source>
</evidence>
<evidence type="ECO:0000256" key="2">
    <source>
        <dbReference type="SAM" id="SignalP"/>
    </source>
</evidence>
<dbReference type="RefSeq" id="WP_015352924.1">
    <property type="nucleotide sequence ID" value="NC_020126.1"/>
</dbReference>
<evidence type="ECO:0000256" key="1">
    <source>
        <dbReference type="SAM" id="MobiDB-lite"/>
    </source>
</evidence>
<dbReference type="KEGG" id="msd:MYSTI_07398"/>
<proteinExistence type="predicted"/>
<accession>L7UL84</accession>
<dbReference type="AlphaFoldDB" id="L7UL84"/>
<feature type="region of interest" description="Disordered" evidence="1">
    <location>
        <begin position="28"/>
        <end position="55"/>
    </location>
</feature>
<dbReference type="HOGENOM" id="CLU_1747669_0_0_7"/>
<dbReference type="PATRIC" id="fig|1278073.3.peg.7515"/>
<dbReference type="OrthoDB" id="9994812at2"/>